<dbReference type="Proteomes" id="UP000554482">
    <property type="component" value="Unassembled WGS sequence"/>
</dbReference>
<comment type="caution">
    <text evidence="3">The sequence shown here is derived from an EMBL/GenBank/DDBJ whole genome shotgun (WGS) entry which is preliminary data.</text>
</comment>
<proteinExistence type="predicted"/>
<accession>A0A7J6UUB2</accession>
<dbReference type="PROSITE" id="PS50846">
    <property type="entry name" value="HMA_2"/>
    <property type="match status" value="1"/>
</dbReference>
<reference evidence="3 4" key="1">
    <citation type="submission" date="2020-06" db="EMBL/GenBank/DDBJ databases">
        <title>Transcriptomic and genomic resources for Thalictrum thalictroides and T. hernandezii: Facilitating candidate gene discovery in an emerging model plant lineage.</title>
        <authorList>
            <person name="Arias T."/>
            <person name="Riano-Pachon D.M."/>
            <person name="Di Stilio V.S."/>
        </authorList>
    </citation>
    <scope>NUCLEOTIDE SEQUENCE [LARGE SCALE GENOMIC DNA]</scope>
    <source>
        <strain evidence="4">cv. WT478/WT964</strain>
        <tissue evidence="3">Leaves</tissue>
    </source>
</reference>
<dbReference type="InterPro" id="IPR036163">
    <property type="entry name" value="HMA_dom_sf"/>
</dbReference>
<keyword evidence="1" id="KW-0479">Metal-binding</keyword>
<feature type="domain" description="HMA" evidence="2">
    <location>
        <begin position="20"/>
        <end position="83"/>
    </location>
</feature>
<evidence type="ECO:0000256" key="1">
    <source>
        <dbReference type="ARBA" id="ARBA00022723"/>
    </source>
</evidence>
<name>A0A7J6UUB2_THATH</name>
<dbReference type="Pfam" id="PF00403">
    <property type="entry name" value="HMA"/>
    <property type="match status" value="1"/>
</dbReference>
<evidence type="ECO:0000313" key="4">
    <source>
        <dbReference type="Proteomes" id="UP000554482"/>
    </source>
</evidence>
<gene>
    <name evidence="3" type="ORF">FRX31_034370</name>
</gene>
<evidence type="ECO:0000313" key="3">
    <source>
        <dbReference type="EMBL" id="KAF5176041.1"/>
    </source>
</evidence>
<dbReference type="InterPro" id="IPR006121">
    <property type="entry name" value="HMA_dom"/>
</dbReference>
<keyword evidence="4" id="KW-1185">Reference proteome</keyword>
<dbReference type="EMBL" id="JABWDY010043277">
    <property type="protein sequence ID" value="KAF5176041.1"/>
    <property type="molecule type" value="Genomic_DNA"/>
</dbReference>
<dbReference type="GO" id="GO:0046872">
    <property type="term" value="F:metal ion binding"/>
    <property type="evidence" value="ECO:0007669"/>
    <property type="project" value="UniProtKB-KW"/>
</dbReference>
<dbReference type="PANTHER" id="PTHR22814">
    <property type="entry name" value="COPPER TRANSPORT PROTEIN ATOX1-RELATED"/>
    <property type="match status" value="1"/>
</dbReference>
<dbReference type="SUPFAM" id="SSF55008">
    <property type="entry name" value="HMA, heavy metal-associated domain"/>
    <property type="match status" value="1"/>
</dbReference>
<evidence type="ECO:0000259" key="2">
    <source>
        <dbReference type="PROSITE" id="PS50846"/>
    </source>
</evidence>
<dbReference type="Gene3D" id="3.30.70.100">
    <property type="match status" value="1"/>
</dbReference>
<dbReference type="OrthoDB" id="666972at2759"/>
<dbReference type="PANTHER" id="PTHR22814:SF287">
    <property type="entry name" value="COPPER TRANSPORT PROTEIN ATX1"/>
    <property type="match status" value="1"/>
</dbReference>
<sequence length="114" mass="12356">MDSITSASSSPAQKDIILPELMTEFMVDMTCEGCVNAVKNKLLTVDGVKEVEVDLSNQVVRVLGFSPVKTMADALEQTGRKARLIGQGNPEGLFLQRSALVIEDEASCLKLQWG</sequence>
<dbReference type="FunFam" id="3.30.70.100:FF:000042">
    <property type="entry name" value="Copper chaperone for superoxide dismutase"/>
    <property type="match status" value="1"/>
</dbReference>
<dbReference type="CDD" id="cd00371">
    <property type="entry name" value="HMA"/>
    <property type="match status" value="1"/>
</dbReference>
<organism evidence="3 4">
    <name type="scientific">Thalictrum thalictroides</name>
    <name type="common">Rue-anemone</name>
    <name type="synonym">Anemone thalictroides</name>
    <dbReference type="NCBI Taxonomy" id="46969"/>
    <lineage>
        <taxon>Eukaryota</taxon>
        <taxon>Viridiplantae</taxon>
        <taxon>Streptophyta</taxon>
        <taxon>Embryophyta</taxon>
        <taxon>Tracheophyta</taxon>
        <taxon>Spermatophyta</taxon>
        <taxon>Magnoliopsida</taxon>
        <taxon>Ranunculales</taxon>
        <taxon>Ranunculaceae</taxon>
        <taxon>Thalictroideae</taxon>
        <taxon>Thalictrum</taxon>
    </lineage>
</organism>
<protein>
    <submittedName>
        <fullName evidence="3">Copper chaperone for superoxide dismutase protein</fullName>
    </submittedName>
</protein>
<dbReference type="AlphaFoldDB" id="A0A7J6UUB2"/>